<organism evidence="2 3">
    <name type="scientific">Caerostris darwini</name>
    <dbReference type="NCBI Taxonomy" id="1538125"/>
    <lineage>
        <taxon>Eukaryota</taxon>
        <taxon>Metazoa</taxon>
        <taxon>Ecdysozoa</taxon>
        <taxon>Arthropoda</taxon>
        <taxon>Chelicerata</taxon>
        <taxon>Arachnida</taxon>
        <taxon>Araneae</taxon>
        <taxon>Araneomorphae</taxon>
        <taxon>Entelegynae</taxon>
        <taxon>Araneoidea</taxon>
        <taxon>Araneidae</taxon>
        <taxon>Caerostris</taxon>
    </lineage>
</organism>
<proteinExistence type="predicted"/>
<evidence type="ECO:0008006" key="4">
    <source>
        <dbReference type="Google" id="ProtNLM"/>
    </source>
</evidence>
<dbReference type="GO" id="GO:0003677">
    <property type="term" value="F:DNA binding"/>
    <property type="evidence" value="ECO:0007669"/>
    <property type="project" value="InterPro"/>
</dbReference>
<evidence type="ECO:0000313" key="3">
    <source>
        <dbReference type="Proteomes" id="UP001054837"/>
    </source>
</evidence>
<keyword evidence="1" id="KW-1133">Transmembrane helix</keyword>
<keyword evidence="1" id="KW-0472">Membrane</keyword>
<gene>
    <name evidence="2" type="primary">AVEN_240001_1</name>
    <name evidence="2" type="ORF">CDAR_28021</name>
</gene>
<dbReference type="Proteomes" id="UP001054837">
    <property type="component" value="Unassembled WGS sequence"/>
</dbReference>
<dbReference type="GO" id="GO:0046982">
    <property type="term" value="F:protein heterodimerization activity"/>
    <property type="evidence" value="ECO:0007669"/>
    <property type="project" value="InterPro"/>
</dbReference>
<dbReference type="EMBL" id="BPLQ01004735">
    <property type="protein sequence ID" value="GIY10312.1"/>
    <property type="molecule type" value="Genomic_DNA"/>
</dbReference>
<dbReference type="Gene3D" id="1.10.20.10">
    <property type="entry name" value="Histone, subunit A"/>
    <property type="match status" value="1"/>
</dbReference>
<sequence>MSGGKSKRKGFFLPAQTVYELLVDAFPNKVNPKCAVYLTAILDYLTAEIIELASKKAIERGSDTVTLEDVTWAMHHDPELNKAFPVLGDDGVNYEFSEKVDCIADPLLSVSVVESGLIGCLVNMISLMYLFTGARQRYVEKCRCIFQCVLFVNNVLGLFHVYSIWKPDVLDAVNPDYCHFQLYWISFFCFHCAAVFYTVIFSLLLGALIYYSV</sequence>
<keyword evidence="3" id="KW-1185">Reference proteome</keyword>
<feature type="transmembrane region" description="Helical" evidence="1">
    <location>
        <begin position="185"/>
        <end position="211"/>
    </location>
</feature>
<keyword evidence="1" id="KW-0812">Transmembrane</keyword>
<comment type="caution">
    <text evidence="2">The sequence shown here is derived from an EMBL/GenBank/DDBJ whole genome shotgun (WGS) entry which is preliminary data.</text>
</comment>
<reference evidence="2 3" key="1">
    <citation type="submission" date="2021-06" db="EMBL/GenBank/DDBJ databases">
        <title>Caerostris darwini draft genome.</title>
        <authorList>
            <person name="Kono N."/>
            <person name="Arakawa K."/>
        </authorList>
    </citation>
    <scope>NUCLEOTIDE SEQUENCE [LARGE SCALE GENOMIC DNA]</scope>
</reference>
<protein>
    <recommendedName>
        <fullName evidence="4">Histone H2A</fullName>
    </recommendedName>
</protein>
<dbReference type="InterPro" id="IPR009072">
    <property type="entry name" value="Histone-fold"/>
</dbReference>
<feature type="transmembrane region" description="Helical" evidence="1">
    <location>
        <begin position="107"/>
        <end position="132"/>
    </location>
</feature>
<evidence type="ECO:0000313" key="2">
    <source>
        <dbReference type="EMBL" id="GIY10312.1"/>
    </source>
</evidence>
<feature type="transmembrane region" description="Helical" evidence="1">
    <location>
        <begin position="144"/>
        <end position="165"/>
    </location>
</feature>
<dbReference type="GO" id="GO:0000786">
    <property type="term" value="C:nucleosome"/>
    <property type="evidence" value="ECO:0007669"/>
    <property type="project" value="InterPro"/>
</dbReference>
<dbReference type="GO" id="GO:0030527">
    <property type="term" value="F:structural constituent of chromatin"/>
    <property type="evidence" value="ECO:0007669"/>
    <property type="project" value="InterPro"/>
</dbReference>
<dbReference type="InterPro" id="IPR002119">
    <property type="entry name" value="Histone_H2A"/>
</dbReference>
<dbReference type="PRINTS" id="PR00620">
    <property type="entry name" value="HISTONEH2A"/>
</dbReference>
<dbReference type="AlphaFoldDB" id="A0AAV4QM16"/>
<name>A0AAV4QM16_9ARAC</name>
<evidence type="ECO:0000256" key="1">
    <source>
        <dbReference type="SAM" id="Phobius"/>
    </source>
</evidence>
<dbReference type="SUPFAM" id="SSF47113">
    <property type="entry name" value="Histone-fold"/>
    <property type="match status" value="1"/>
</dbReference>
<accession>A0AAV4QM16</accession>